<dbReference type="GO" id="GO:0009653">
    <property type="term" value="P:anatomical structure morphogenesis"/>
    <property type="evidence" value="ECO:0007669"/>
    <property type="project" value="UniProtKB-ARBA"/>
</dbReference>
<dbReference type="PROSITE" id="PS00232">
    <property type="entry name" value="CADHERIN_1"/>
    <property type="match status" value="13"/>
</dbReference>
<dbReference type="CDD" id="cd00110">
    <property type="entry name" value="LamG"/>
    <property type="match status" value="1"/>
</dbReference>
<feature type="domain" description="Cadherin" evidence="19">
    <location>
        <begin position="3570"/>
        <end position="3669"/>
    </location>
</feature>
<dbReference type="InterPro" id="IPR001881">
    <property type="entry name" value="EGF-like_Ca-bd_dom"/>
</dbReference>
<dbReference type="Pfam" id="PF12661">
    <property type="entry name" value="hEGF"/>
    <property type="match status" value="2"/>
</dbReference>
<feature type="domain" description="Cadherin" evidence="19">
    <location>
        <begin position="2612"/>
        <end position="2720"/>
    </location>
</feature>
<feature type="domain" description="Cadherin" evidence="19">
    <location>
        <begin position="1575"/>
        <end position="1679"/>
    </location>
</feature>
<feature type="disulfide bond" evidence="13">
    <location>
        <begin position="4180"/>
        <end position="4189"/>
    </location>
</feature>
<dbReference type="FunFam" id="2.60.40.60:FF:000595">
    <property type="entry name" value="Protocadherin fat, putative"/>
    <property type="match status" value="1"/>
</dbReference>
<dbReference type="SMART" id="SM00181">
    <property type="entry name" value="EGF"/>
    <property type="match status" value="6"/>
</dbReference>
<feature type="disulfide bond" evidence="13">
    <location>
        <begin position="4142"/>
        <end position="4151"/>
    </location>
</feature>
<keyword evidence="3 15" id="KW-0812">Transmembrane</keyword>
<dbReference type="FunFam" id="2.60.40.60:FF:000015">
    <property type="entry name" value="FAT atypical cadherin 1"/>
    <property type="match status" value="1"/>
</dbReference>
<feature type="domain" description="Cadherin" evidence="19">
    <location>
        <begin position="945"/>
        <end position="1050"/>
    </location>
</feature>
<feature type="domain" description="Cadherin" evidence="19">
    <location>
        <begin position="3245"/>
        <end position="3349"/>
    </location>
</feature>
<dbReference type="FunFam" id="2.60.40.60:FF:000100">
    <property type="entry name" value="protocadherin Fat 2"/>
    <property type="match status" value="1"/>
</dbReference>
<evidence type="ECO:0000256" key="16">
    <source>
        <dbReference type="SAM" id="SignalP"/>
    </source>
</evidence>
<feature type="domain" description="Cadherin" evidence="19">
    <location>
        <begin position="736"/>
        <end position="840"/>
    </location>
</feature>
<evidence type="ECO:0000256" key="2">
    <source>
        <dbReference type="ARBA" id="ARBA00022536"/>
    </source>
</evidence>
<evidence type="ECO:0000256" key="3">
    <source>
        <dbReference type="ARBA" id="ARBA00022692"/>
    </source>
</evidence>
<dbReference type="FunFam" id="2.60.40.60:FF:000059">
    <property type="entry name" value="FAT atypical cadherin 3"/>
    <property type="match status" value="1"/>
</dbReference>
<dbReference type="FunFam" id="2.60.40.60:FF:000013">
    <property type="entry name" value="Cadherin EGF LAG seven-pass G-type receptor"/>
    <property type="match status" value="2"/>
</dbReference>
<dbReference type="InterPro" id="IPR001791">
    <property type="entry name" value="Laminin_G"/>
</dbReference>
<keyword evidence="11" id="KW-0325">Glycoprotein</keyword>
<dbReference type="CDD" id="cd11304">
    <property type="entry name" value="Cadherin_repeat"/>
    <property type="match status" value="34"/>
</dbReference>
<dbReference type="SUPFAM" id="SSF57196">
    <property type="entry name" value="EGF/Laminin"/>
    <property type="match status" value="4"/>
</dbReference>
<dbReference type="PANTHER" id="PTHR24026">
    <property type="entry name" value="FAT ATYPICAL CADHERIN-RELATED"/>
    <property type="match status" value="1"/>
</dbReference>
<dbReference type="PROSITE" id="PS00022">
    <property type="entry name" value="EGF_1"/>
    <property type="match status" value="4"/>
</dbReference>
<feature type="compositionally biased region" description="Low complexity" evidence="14">
    <location>
        <begin position="4453"/>
        <end position="4472"/>
    </location>
</feature>
<dbReference type="FunFam" id="2.60.40.60:FF:000053">
    <property type="entry name" value="FAT atypical cadherin 3"/>
    <property type="match status" value="1"/>
</dbReference>
<feature type="domain" description="Cadherin" evidence="19">
    <location>
        <begin position="2730"/>
        <end position="2826"/>
    </location>
</feature>
<feature type="disulfide bond" evidence="13">
    <location>
        <begin position="4108"/>
        <end position="4117"/>
    </location>
</feature>
<dbReference type="InterPro" id="IPR002126">
    <property type="entry name" value="Cadherin-like_dom"/>
</dbReference>
<feature type="domain" description="EGF-like" evidence="18">
    <location>
        <begin position="4119"/>
        <end position="4152"/>
    </location>
</feature>
<feature type="domain" description="Cadherin" evidence="19">
    <location>
        <begin position="1155"/>
        <end position="1260"/>
    </location>
</feature>
<feature type="domain" description="Cadherin" evidence="19">
    <location>
        <begin position="481"/>
        <end position="586"/>
    </location>
</feature>
<dbReference type="GO" id="GO:0005886">
    <property type="term" value="C:plasma membrane"/>
    <property type="evidence" value="ECO:0007669"/>
    <property type="project" value="UniProtKB-SubCell"/>
</dbReference>
<evidence type="ECO:0000256" key="14">
    <source>
        <dbReference type="SAM" id="MobiDB-lite"/>
    </source>
</evidence>
<dbReference type="FunFam" id="2.60.40.60:FF:000032">
    <property type="entry name" value="FAT atypical cadherin 1"/>
    <property type="match status" value="1"/>
</dbReference>
<evidence type="ECO:0000259" key="19">
    <source>
        <dbReference type="PROSITE" id="PS50268"/>
    </source>
</evidence>
<feature type="domain" description="Cadherin" evidence="19">
    <location>
        <begin position="1469"/>
        <end position="1574"/>
    </location>
</feature>
<feature type="disulfide bond" evidence="13">
    <location>
        <begin position="4051"/>
        <end position="4068"/>
    </location>
</feature>
<feature type="domain" description="Cadherin" evidence="19">
    <location>
        <begin position="3350"/>
        <end position="3454"/>
    </location>
</feature>
<dbReference type="InterPro" id="IPR000152">
    <property type="entry name" value="EGF-type_Asp/Asn_hydroxyl_site"/>
</dbReference>
<dbReference type="FunFam" id="2.60.40.60:FF:000065">
    <property type="entry name" value="FAT atypical cadherin 1"/>
    <property type="match status" value="1"/>
</dbReference>
<dbReference type="PANTHER" id="PTHR24026:SF126">
    <property type="entry name" value="PROTOCADHERIN FAT 4"/>
    <property type="match status" value="1"/>
</dbReference>
<dbReference type="FunFam" id="2.60.40.60:FF:000037">
    <property type="entry name" value="FAT atypical cadherin 1"/>
    <property type="match status" value="1"/>
</dbReference>
<dbReference type="OrthoDB" id="6252479at2759"/>
<evidence type="ECO:0000313" key="21">
    <source>
        <dbReference type="RefSeq" id="XP_019621537.1"/>
    </source>
</evidence>
<dbReference type="InterPro" id="IPR013320">
    <property type="entry name" value="ConA-like_dom_sf"/>
</dbReference>
<feature type="domain" description="Cadherin" evidence="19">
    <location>
        <begin position="38"/>
        <end position="156"/>
    </location>
</feature>
<feature type="region of interest" description="Disordered" evidence="14">
    <location>
        <begin position="4629"/>
        <end position="4674"/>
    </location>
</feature>
<evidence type="ECO:0000256" key="6">
    <source>
        <dbReference type="ARBA" id="ARBA00022837"/>
    </source>
</evidence>
<dbReference type="Pfam" id="PF00028">
    <property type="entry name" value="Cadherin"/>
    <property type="match status" value="32"/>
</dbReference>
<feature type="disulfide bond" evidence="13">
    <location>
        <begin position="4070"/>
        <end position="4079"/>
    </location>
</feature>
<protein>
    <submittedName>
        <fullName evidence="21">Protocadherin Fat 1-like isoform X1</fullName>
    </submittedName>
</protein>
<evidence type="ECO:0000256" key="9">
    <source>
        <dbReference type="ARBA" id="ARBA00023136"/>
    </source>
</evidence>
<feature type="region of interest" description="Disordered" evidence="14">
    <location>
        <begin position="4586"/>
        <end position="4612"/>
    </location>
</feature>
<dbReference type="SMART" id="SM00112">
    <property type="entry name" value="CA"/>
    <property type="match status" value="34"/>
</dbReference>
<feature type="domain" description="Cadherin" evidence="19">
    <location>
        <begin position="1058"/>
        <end position="1154"/>
    </location>
</feature>
<reference evidence="21" key="1">
    <citation type="submission" date="2025-08" db="UniProtKB">
        <authorList>
            <consortium name="RefSeq"/>
        </authorList>
    </citation>
    <scope>IDENTIFICATION</scope>
    <source>
        <tissue evidence="21">Gonad</tissue>
    </source>
</reference>
<dbReference type="InterPro" id="IPR000742">
    <property type="entry name" value="EGF"/>
</dbReference>
<dbReference type="Proteomes" id="UP000515135">
    <property type="component" value="Unplaced"/>
</dbReference>
<dbReference type="FunFam" id="2.60.40.60:FF:000026">
    <property type="entry name" value="FAT atypical cadherin 1"/>
    <property type="match status" value="2"/>
</dbReference>
<dbReference type="PROSITE" id="PS50026">
    <property type="entry name" value="EGF_3"/>
    <property type="match status" value="5"/>
</dbReference>
<dbReference type="GeneID" id="109467873"/>
<proteinExistence type="predicted"/>
<evidence type="ECO:0000256" key="8">
    <source>
        <dbReference type="ARBA" id="ARBA00022989"/>
    </source>
</evidence>
<feature type="domain" description="Cadherin" evidence="19">
    <location>
        <begin position="1680"/>
        <end position="1777"/>
    </location>
</feature>
<dbReference type="FunFam" id="2.60.40.60:FF:000089">
    <property type="entry name" value="FAT atypical cadherin 1"/>
    <property type="match status" value="1"/>
</dbReference>
<dbReference type="GO" id="GO:0007156">
    <property type="term" value="P:homophilic cell adhesion via plasma membrane adhesion molecules"/>
    <property type="evidence" value="ECO:0007669"/>
    <property type="project" value="InterPro"/>
</dbReference>
<dbReference type="KEGG" id="bbel:109467873"/>
<dbReference type="InterPro" id="IPR018097">
    <property type="entry name" value="EGF_Ca-bd_CS"/>
</dbReference>
<evidence type="ECO:0000256" key="10">
    <source>
        <dbReference type="ARBA" id="ARBA00023157"/>
    </source>
</evidence>
<evidence type="ECO:0000256" key="5">
    <source>
        <dbReference type="ARBA" id="ARBA00022737"/>
    </source>
</evidence>
<dbReference type="FunFam" id="2.60.40.60:FF:000033">
    <property type="entry name" value="FAT atypical cadherin 1"/>
    <property type="match status" value="1"/>
</dbReference>
<dbReference type="FunFam" id="2.60.40.60:FF:000186">
    <property type="entry name" value="FAT atypical cadherin 2"/>
    <property type="match status" value="1"/>
</dbReference>
<comment type="caution">
    <text evidence="13">Lacks conserved residue(s) required for the propagation of feature annotation.</text>
</comment>
<dbReference type="GO" id="GO:0005509">
    <property type="term" value="F:calcium ion binding"/>
    <property type="evidence" value="ECO:0007669"/>
    <property type="project" value="UniProtKB-UniRule"/>
</dbReference>
<dbReference type="FunFam" id="2.60.40.60:FF:000020">
    <property type="entry name" value="Dachsous cadherin-related 1b"/>
    <property type="match status" value="2"/>
</dbReference>
<keyword evidence="10 13" id="KW-1015">Disulfide bond</keyword>
<feature type="domain" description="EGF-like" evidence="18">
    <location>
        <begin position="4042"/>
        <end position="4080"/>
    </location>
</feature>
<dbReference type="FunFam" id="2.60.40.60:FF:000064">
    <property type="entry name" value="FAT atypical cadherin 1"/>
    <property type="match status" value="1"/>
</dbReference>
<feature type="region of interest" description="Disordered" evidence="14">
    <location>
        <begin position="1165"/>
        <end position="1185"/>
    </location>
</feature>
<dbReference type="FunFam" id="2.60.40.60:FF:000061">
    <property type="entry name" value="FAT atypical cadherin 3"/>
    <property type="match status" value="2"/>
</dbReference>
<evidence type="ECO:0000256" key="11">
    <source>
        <dbReference type="ARBA" id="ARBA00023180"/>
    </source>
</evidence>
<dbReference type="InterPro" id="IPR013032">
    <property type="entry name" value="EGF-like_CS"/>
</dbReference>
<keyword evidence="4 16" id="KW-0732">Signal</keyword>
<accession>A0A6P4YSB6</accession>
<evidence type="ECO:0000256" key="1">
    <source>
        <dbReference type="ARBA" id="ARBA00004479"/>
    </source>
</evidence>
<feature type="domain" description="Cadherin" evidence="19">
    <location>
        <begin position="2827"/>
        <end position="2936"/>
    </location>
</feature>
<dbReference type="FunFam" id="2.60.40.60:FF:000066">
    <property type="entry name" value="FAT atypical cadherin 1"/>
    <property type="match status" value="1"/>
</dbReference>
<feature type="domain" description="Cadherin" evidence="19">
    <location>
        <begin position="1892"/>
        <end position="1981"/>
    </location>
</feature>
<gene>
    <name evidence="21" type="primary">LOC109467873</name>
</gene>
<feature type="domain" description="Cadherin" evidence="19">
    <location>
        <begin position="1992"/>
        <end position="2093"/>
    </location>
</feature>
<feature type="domain" description="EGF-like" evidence="18">
    <location>
        <begin position="3807"/>
        <end position="3846"/>
    </location>
</feature>
<keyword evidence="2 13" id="KW-0245">EGF-like domain</keyword>
<dbReference type="FunFam" id="2.60.40.60:FF:000041">
    <property type="entry name" value="FAT atypical cadherin 1"/>
    <property type="match status" value="1"/>
</dbReference>
<dbReference type="Pfam" id="PF02210">
    <property type="entry name" value="Laminin_G_2"/>
    <property type="match status" value="1"/>
</dbReference>
<dbReference type="RefSeq" id="XP_019621537.1">
    <property type="nucleotide sequence ID" value="XM_019765978.1"/>
</dbReference>
<dbReference type="SMART" id="SM00282">
    <property type="entry name" value="LamG"/>
    <property type="match status" value="1"/>
</dbReference>
<dbReference type="Gene3D" id="2.60.120.200">
    <property type="match status" value="1"/>
</dbReference>
<feature type="domain" description="Cadherin" evidence="19">
    <location>
        <begin position="2197"/>
        <end position="2297"/>
    </location>
</feature>
<keyword evidence="6 12" id="KW-0106">Calcium</keyword>
<dbReference type="FunFam" id="2.60.40.60:FF:000058">
    <property type="entry name" value="FAT atypical cadherin 3"/>
    <property type="match status" value="1"/>
</dbReference>
<dbReference type="InterPro" id="IPR020894">
    <property type="entry name" value="Cadherin_CS"/>
</dbReference>
<dbReference type="FunFam" id="2.60.40.60:FF:000502">
    <property type="entry name" value="AGAP011529-PA"/>
    <property type="match status" value="1"/>
</dbReference>
<dbReference type="PROSITE" id="PS01187">
    <property type="entry name" value="EGF_CA"/>
    <property type="match status" value="1"/>
</dbReference>
<dbReference type="SMART" id="SM00179">
    <property type="entry name" value="EGF_CA"/>
    <property type="match status" value="4"/>
</dbReference>
<feature type="domain" description="Cadherin" evidence="19">
    <location>
        <begin position="3039"/>
        <end position="3140"/>
    </location>
</feature>
<dbReference type="FunFam" id="2.60.40.60:FF:000067">
    <property type="entry name" value="FAT atypical cadherin 1"/>
    <property type="match status" value="1"/>
</dbReference>
<dbReference type="SUPFAM" id="SSF49313">
    <property type="entry name" value="Cadherin-like"/>
    <property type="match status" value="34"/>
</dbReference>
<feature type="transmembrane region" description="Helical" evidence="15">
    <location>
        <begin position="4212"/>
        <end position="4232"/>
    </location>
</feature>
<feature type="domain" description="Cadherin" evidence="19">
    <location>
        <begin position="2405"/>
        <end position="2506"/>
    </location>
</feature>
<dbReference type="PROSITE" id="PS50268">
    <property type="entry name" value="CADHERIN_2"/>
    <property type="match status" value="34"/>
</dbReference>
<keyword evidence="7" id="KW-0130">Cell adhesion</keyword>
<dbReference type="FunFam" id="2.10.25.10:FF:000472">
    <property type="entry name" value="Uncharacterized protein, isoform A"/>
    <property type="match status" value="1"/>
</dbReference>
<feature type="domain" description="Cadherin" evidence="19">
    <location>
        <begin position="3455"/>
        <end position="3559"/>
    </location>
</feature>
<dbReference type="InterPro" id="IPR015919">
    <property type="entry name" value="Cadherin-like_sf"/>
</dbReference>
<dbReference type="CDD" id="cd00053">
    <property type="entry name" value="EGF"/>
    <property type="match status" value="1"/>
</dbReference>
<feature type="domain" description="Cadherin" evidence="19">
    <location>
        <begin position="594"/>
        <end position="687"/>
    </location>
</feature>
<keyword evidence="20" id="KW-1185">Reference proteome</keyword>
<feature type="domain" description="Cadherin" evidence="19">
    <location>
        <begin position="2507"/>
        <end position="2611"/>
    </location>
</feature>
<feature type="region of interest" description="Disordered" evidence="14">
    <location>
        <begin position="4499"/>
        <end position="4518"/>
    </location>
</feature>
<dbReference type="FunFam" id="2.60.40.60:FF:000080">
    <property type="entry name" value="FAT atypical cadherin 1"/>
    <property type="match status" value="1"/>
</dbReference>
<dbReference type="FunFam" id="2.60.40.60:FF:000051">
    <property type="entry name" value="FAT atypical cadherin 1"/>
    <property type="match status" value="1"/>
</dbReference>
<feature type="domain" description="Cadherin" evidence="19">
    <location>
        <begin position="1261"/>
        <end position="1374"/>
    </location>
</feature>
<evidence type="ECO:0000256" key="15">
    <source>
        <dbReference type="SAM" id="Phobius"/>
    </source>
</evidence>
<feature type="domain" description="Cadherin" evidence="19">
    <location>
        <begin position="1778"/>
        <end position="1891"/>
    </location>
</feature>
<feature type="domain" description="Cadherin" evidence="19">
    <location>
        <begin position="2298"/>
        <end position="2404"/>
    </location>
</feature>
<feature type="disulfide bond" evidence="13">
    <location>
        <begin position="3836"/>
        <end position="3845"/>
    </location>
</feature>
<feature type="chain" id="PRO_5027535290" evidence="16">
    <location>
        <begin position="26"/>
        <end position="4674"/>
    </location>
</feature>
<feature type="domain" description="Laminin G" evidence="17">
    <location>
        <begin position="3853"/>
        <end position="4036"/>
    </location>
</feature>
<evidence type="ECO:0000259" key="17">
    <source>
        <dbReference type="PROSITE" id="PS50025"/>
    </source>
</evidence>
<evidence type="ECO:0000313" key="20">
    <source>
        <dbReference type="Proteomes" id="UP000515135"/>
    </source>
</evidence>
<name>A0A6P4YSB6_BRABE</name>
<sequence>MEGNTGVLRICAIVFVTVLCRPAVCQRTQSPVGDFRFTRKEYNATIMENSQAKTYVKSRQKMGIYITSDLSASVKYSIVDGDPLQLFKAEQHLVGDFYFLRIRTKGGNTYVLNREVTDSYKLRVKAEVRKSDSRKLEFWADVFLAVQDMNDLRPLFSPTSYYISVSEDTPIRSSIAQVTATDADIGTNGEFYYSFSQETDTFAIHPASGVVSLTRQLDYNQTPRYELTIIAEDRGLHPGGSGFSSTSRLQITVVQDNVHAPDILVRTLPMVVEHNAEPLTYAIITVTDKDSGRNGNIQGLEIIKGNEDGKFQIQPGSSQNEYAIKVLQTLDRETTPNGYNLTLRASDKGQPPKFSEKVVFVQLMDTNDHAPVFSQTRYEVTVSEFAPVNTPVVMVQATDPDTGRNAEIVYDIQRGNNKLRFGINSITGLIYTKGELHREERASYELTVVATDRANPSNRKKNNAVVVINIEDANDHDPVFNDSKLSANINENEKAGTWVLEVSAYDLDSGENGYLTYSLANVNPVPFEIDHFNGWITTTKELDYEMMPQKYMLRVRASDWGSPYRRETEMTIPVKLQNMNDNIPQFEKVKCEGTLSRDAPIGQRVHTLSAIDDDPADYVRYEILSGNDNGLFELNPTSGDLTLARKIGQFEPSFISLKVTATDGDNQASPVYLNMTVTNNMQGNDYINLQCQSTGVAQEHMRKVQQKSRINALEEDETMHFSDIHTVNLHSPEIDSGIPREIDIGEDSSVGTVLATVNARDSDTGYNGMVVYVIAEGNTDSCFTIGMQSGKLSILSPLDRERTESYILNITATDLGNPRKGAWKQITINVMDANDNKPRFSQDKYEKTVDENIDIGSTILQVYASDPDSGPAGTVRYSLLTGTEKFSINEKSGVIKTTAALDREEAAVHSLRIQASDQDESYPLSSVVTVTVTLQDLNDNAPKFIPENYKVKVREDLPKGAVILMLEAQDPDEGRGGEIRYSLQDGDEGKFDVDRLTGVIRLVGMLDFEDRQVYNITARAKDKGSPQLTSTCKIEVEVIDINENLYAPEFPSFVDNGTVYENEEVGTEVLQVVATDLDSGNDGKVVYSIRDGSGLGRFVIDDEGIIRTAEVLDRETESHYWLTVYAQDRAAVPLYNIIEVYIEVLDVNDNAPLTEFPIYYPSVDEGSGSGKSVAQVSASDPDEDGTQKLTFKITSGNPQGFFQINQNTGLITTTSRRLDREQQAEHILEVSVSDNGSPPQVSTAHVVVSVADVNDNSPDFGTNTIRIRVPERNRTNEKGDIYRVVASDDDVGSNGDLAYSFKGGNDKGRFFIDPTNGMISTRKALMEGQQYTLKIQATDHGRPQRKSKVNVVIDVVKPPVTSIGPKLKSPEPEFNYKMIQEDWPVKDWITVVEAEDPDSPELWYNIIGGNVGEKFTIGNDGILKLAKKLDWEERNKYNLTVEVTDGHKSATKQILLSVIDLNDNRPQFAQKKYEVEIPEEAPIDTLVTRVTASDVDENSRLFYSIDSSTDPVSMQKFRINPRTGEIYTASPLDHETKDQHILTIMAKDQDVSVMRNFVRVVINVKDSNDHRPIFSAQEYTGGVYETAAYGTSVVQVVATDRDRGANSELTYTIETGNVGNVFSIDETLGIITVSKQLDRSALSQYHLTVKVRDNGNPPLSSTVPIHIGVTISNNAPPKFDAKEYAIEVSENARLGSLIVMLGATSRSSVTYEIISGNTDGSFDVNPNSGVITCKKQLDYERQTSYNLTVQATNMVSLSSTATVLVHIADENDNPPVFSQSEYIGSISEAATIGSVVLDVNNIPLVIAATDADNELNSLLVYEIIESAAQKYFAIDSNTGALRTIRTLDHEDIAEFRFTVQVSDTGNPPLKAENPANVTIKVLDVNDSPPTCTQDIYEATLLLPTYKDVAIVQVEAEDADTEANTQLTYVLTMGNEDKKFSINRDTGVITIVNTTGLYDRYELSVRVGDGKFHTSCIIRIEVKRTVMSGLRFTEESYFSEVTENSTEVKTVAIVTAIGNLLNEPLEYKILNPNNMFEVSPTSGVLRTRGIPFDREEKEKYEIVIEVRDKRSTPRVAHVVVYVTIADINDNAPVFVNLPYYSVVQVDAEPGTPVRTVTAVDKDEGKNSEIRYSLDSGAHRRFRINRKTGQIMVKQPLEAEDTNKEYRLLIIAEDKGNPPLSARIEVPVTVMNKAMPVFEKPFYAVSIPENVQLHTPVINIKAASPDGLKLIYSITDGDPFNQFNIDFDTGVINVVGSLDYETKQNFRLTVRATDSRSGVDAEVVVDITVQDINDVAPVFEKPSYEATLSEAAAIGTTVIKVSATDLDSGVNQLMYYQILQDETNSTDYFHIDTSSGLILTARNLDHEKVAKHDFTVQVSDGGMPSLSSEVHVTVTVLDLNDNAPQFDQPSYDCMISELAPRGHFVTKVSASDADSTDNNRLVYAIVSGNEQMNFVIDQKTGIIAMSNLRKRELDPTYTLNVSVSDGVFTSSARVAVMVQSANTHSPVFSQLNYAVSFDENNPRGTFVVTVTATDEDAGPYGDISYSIASEKISQLFEIDADTGKMYSRMELDREDENQRMIIVPVVASDQGGRVSFCNVTVTLTDKNDNTPQFELASYQANIPTDADEGAEVIQVHAIDQDIGTNSDIAYSLYDDSDTTEVVKLFRVHSETGIITTRRKLTGKEGKAFQFFVQATDGGNPTMTSSAPVEILILGPDDIPPYFDPTVQHLYFVSEEMPVDSEVATVVADTNDTVKYSIVEADGPNSNKDNTFRIDSENGVIYVNKELDTETTAWYSLKVQAETLSSPPLLAFADVSIQVKDANDNKPKFDSKPYKITLPENASVGTSVIQVHAFDPDQGANGEIVYGFASDSNADEMSDFFTIDSESGWVTTLVPLDRELMSSYAFGVTATDKGEPKQLKDTTLVHVTVADVNDSPPTFRSSTYHGQVREDALPGTIVITVSTRDADIGDNTIPTYYITGGDPQGQFNIERKTGKVYVNGPLDRETKQLYVLNITATDGAFTAMATVNIDVQDVNDNSPICEQSRYTASISEDITPQTFVMEVLARDPDQGIHSQITYSLNGTGADKFLLDKDTGVLMTGAPLDREETPVYTLGVLAKDGGGKSCFTELTINLIDVNDNPPKFEKQQYLVPVYENTAVGTLLTRVQATDPDMGLNRKVMYSFVDSASGQFQVDENSGIVSLARTLDREAQASFNLTIRATDEGAPRRSSTSFLIISVLDINDNPPEFEFAEYAKNVSESTPSGTQILSVYAVSKDVGPNAEITYEIISGNEHGKFEIDKKTGKISIVKTLDYEASQGYYLTVKASDGGMPTLSDITTVSINVTDVNDNAPEFSMKMYSASISEDAHTGDSVIQVMATDRDSAPNAQVTYTIVRGDPKGQFDIAPKLGIITVRGALDREEVQAYSLTVRAKDSGTPVNATEVVVNVDILDINDSPPQFAQGNYSVFVQESKPIGTSILMFTVKDFDAPQNGPPYTFSIISGNQGNEFHIDRSGILRTSVVFQSDMRRTYNLQVRVADAGTPSLYGYTNVVVEVIEESMYPPVVTGHQISISSFQDNFPGGVIGKLHATDNDMYDKLTYSLVSNNKRLFGVNPNDGKIIAQPGLDVGEYTLNISVSDGKFITAGEVSVTVKLVTDEMLRNSVTIRFANIQPEEFLSSYQKEFFRTLRRLLKVKNKNIIVVSMQPLDGNLDVLFCIETTTKGSQKEDYYKATALRRELNQTVMDIQQNVGLMVLQIISDSCSHNKCPEGACRDILNLDIHAIAAISTAKISFVSPRHMRDYECKCPGGLIGKDCNPCNSNPCPRYKMCLQDPKSIEGYECVCPDGTSPPNCNQLPFDDKGPMTFGGNSYIRYTLANSVDQMSTHLSLAILPRSPNGKIMYARGEYDYSILELINGYLQYRFNCGSGEGKVTMEFGSGSEVTDGKWHYVEVSRNGAYAELKLDHKYIARGSAAGENKILNLDDNDIYFGAEVSNGRRKKRAAVVSNGYLGCMDDMMLNGERLPRAGANRVATLRDMTDVDFNCNDGMETLGVCGSNPCMNGGSCAVVSPSNRYICNCLPRFSGDNCQIDTQPCNSNPCKNGARCKNLLNDFECACPREWYGKRCEHSTSCNCFNGATCSDTPSGKTCNCPENFTGEKCQEDVNECSRNPCQNGATCHNTEGSYFCNCTANTNGLHCENIIEMIMPKIESNSINIGLEEIIGIICCIIFLLLLVIIFVMVRRCRQRRKRNPHMSDIVATGGDPNGIMMTEKRDDFHRDAKMVHIDTNLDDYRPPLPARPISYTPSLCGNSLNNLSDGAMGAEVEPVFSSSTDMLAVRNKNPAIVCSVAPTLPPPPPSNSASDSDSIQKPAWEFECPNVVEGYVESKVNDADAVMNNIANDEMQVYRNEGGSMTDMVSLSSLPSESCDEDNMPGYHWDCSDWMPSSNLPNITEVPMCEMPDSSSSSNNHSLPHQPHPHNLQYDPNVYSDGYQGDPSDYTDHEYVTQYPDDEYGAGESDFPPPPPDESYLQYPDDYQDGFAPIQPPSNMPVPEGDHMYRPQHYHPNQYLPAHHLSDDQLPMTEQEEHDYVYPPSYQESMSQLPPGYEDYGNGSEYNADYEQSNIDDVSVSMYTTSNASVSDLSGADMDESEVALSDYESGGEGDNEGSQGNPRSMPQNDLHTEV</sequence>
<dbReference type="Gene3D" id="2.60.40.60">
    <property type="entry name" value="Cadherins"/>
    <property type="match status" value="34"/>
</dbReference>
<keyword evidence="5" id="KW-0677">Repeat</keyword>
<keyword evidence="8 15" id="KW-1133">Transmembrane helix</keyword>
<dbReference type="FunFam" id="2.60.40.60:FF:000181">
    <property type="entry name" value="Predicted protein"/>
    <property type="match status" value="1"/>
</dbReference>
<evidence type="ECO:0000256" key="7">
    <source>
        <dbReference type="ARBA" id="ARBA00022889"/>
    </source>
</evidence>
<organism evidence="20 21">
    <name type="scientific">Branchiostoma belcheri</name>
    <name type="common">Amphioxus</name>
    <dbReference type="NCBI Taxonomy" id="7741"/>
    <lineage>
        <taxon>Eukaryota</taxon>
        <taxon>Metazoa</taxon>
        <taxon>Chordata</taxon>
        <taxon>Cephalochordata</taxon>
        <taxon>Leptocardii</taxon>
        <taxon>Amphioxiformes</taxon>
        <taxon>Branchiostomatidae</taxon>
        <taxon>Branchiostoma</taxon>
    </lineage>
</organism>
<dbReference type="SUPFAM" id="SSF49899">
    <property type="entry name" value="Concanavalin A-like lectins/glucanases"/>
    <property type="match status" value="1"/>
</dbReference>
<dbReference type="FunFam" id="2.60.40.60:FF:000021">
    <property type="entry name" value="FAT atypical cadherin 1"/>
    <property type="match status" value="2"/>
</dbReference>
<feature type="domain" description="Cadherin" evidence="19">
    <location>
        <begin position="2937"/>
        <end position="3038"/>
    </location>
</feature>
<feature type="domain" description="Cadherin" evidence="19">
    <location>
        <begin position="3141"/>
        <end position="3244"/>
    </location>
</feature>
<feature type="domain" description="Cadherin" evidence="19">
    <location>
        <begin position="374"/>
        <end position="480"/>
    </location>
</feature>
<dbReference type="FunFam" id="2.60.40.60:FF:000039">
    <property type="entry name" value="FAT atypical cadherin 3"/>
    <property type="match status" value="1"/>
</dbReference>
<feature type="domain" description="Cadherin" evidence="19">
    <location>
        <begin position="841"/>
        <end position="944"/>
    </location>
</feature>
<dbReference type="Pfam" id="PF00008">
    <property type="entry name" value="EGF"/>
    <property type="match status" value="2"/>
</dbReference>
<feature type="domain" description="Cadherin" evidence="19">
    <location>
        <begin position="2094"/>
        <end position="2196"/>
    </location>
</feature>
<dbReference type="PROSITE" id="PS50025">
    <property type="entry name" value="LAM_G_DOMAIN"/>
    <property type="match status" value="1"/>
</dbReference>
<dbReference type="Gene3D" id="2.10.25.10">
    <property type="entry name" value="Laminin"/>
    <property type="match status" value="5"/>
</dbReference>
<evidence type="ECO:0000256" key="4">
    <source>
        <dbReference type="ARBA" id="ARBA00022729"/>
    </source>
</evidence>
<feature type="domain" description="Cadherin" evidence="19">
    <location>
        <begin position="157"/>
        <end position="263"/>
    </location>
</feature>
<feature type="domain" description="Cadherin" evidence="19">
    <location>
        <begin position="1371"/>
        <end position="1468"/>
    </location>
</feature>
<dbReference type="FunFam" id="2.60.40.60:FF:000075">
    <property type="entry name" value="FAT atypical cadherin 1"/>
    <property type="match status" value="1"/>
</dbReference>
<evidence type="ECO:0000259" key="18">
    <source>
        <dbReference type="PROSITE" id="PS50026"/>
    </source>
</evidence>
<feature type="domain" description="Cadherin" evidence="19">
    <location>
        <begin position="271"/>
        <end position="373"/>
    </location>
</feature>
<feature type="region of interest" description="Disordered" evidence="14">
    <location>
        <begin position="4447"/>
        <end position="4494"/>
    </location>
</feature>
<feature type="signal peptide" evidence="16">
    <location>
        <begin position="1"/>
        <end position="25"/>
    </location>
</feature>
<keyword evidence="9 15" id="KW-0472">Membrane</keyword>
<dbReference type="PRINTS" id="PR00205">
    <property type="entry name" value="CADHERIN"/>
</dbReference>
<feature type="compositionally biased region" description="Polar residues" evidence="14">
    <location>
        <begin position="4656"/>
        <end position="4674"/>
    </location>
</feature>
<feature type="domain" description="EGF-like" evidence="18">
    <location>
        <begin position="4082"/>
        <end position="4118"/>
    </location>
</feature>
<dbReference type="PROSITE" id="PS00010">
    <property type="entry name" value="ASX_HYDROXYL"/>
    <property type="match status" value="2"/>
</dbReference>
<dbReference type="FunFam" id="2.60.40.60:FF:000084">
    <property type="entry name" value="FAT atypical cadherin 3"/>
    <property type="match status" value="1"/>
</dbReference>
<comment type="subcellular location">
    <subcellularLocation>
        <location evidence="1">Membrane</location>
        <topology evidence="1">Single-pass type I membrane protein</topology>
    </subcellularLocation>
</comment>
<evidence type="ECO:0000256" key="13">
    <source>
        <dbReference type="PROSITE-ProRule" id="PRU00076"/>
    </source>
</evidence>
<dbReference type="CDD" id="cd00054">
    <property type="entry name" value="EGF_CA"/>
    <property type="match status" value="3"/>
</dbReference>
<evidence type="ECO:0000256" key="12">
    <source>
        <dbReference type="PROSITE-ProRule" id="PRU00043"/>
    </source>
</evidence>
<feature type="domain" description="EGF-like" evidence="18">
    <location>
        <begin position="4154"/>
        <end position="4190"/>
    </location>
</feature>